<dbReference type="EnsemblMetazoa" id="G8666.1">
    <property type="protein sequence ID" value="G8666.1:cds"/>
    <property type="gene ID" value="G8666"/>
</dbReference>
<evidence type="ECO:0000313" key="2">
    <source>
        <dbReference type="Proteomes" id="UP000005408"/>
    </source>
</evidence>
<dbReference type="Proteomes" id="UP000005408">
    <property type="component" value="Unassembled WGS sequence"/>
</dbReference>
<organism evidence="1 2">
    <name type="scientific">Magallana gigas</name>
    <name type="common">Pacific oyster</name>
    <name type="synonym">Crassostrea gigas</name>
    <dbReference type="NCBI Taxonomy" id="29159"/>
    <lineage>
        <taxon>Eukaryota</taxon>
        <taxon>Metazoa</taxon>
        <taxon>Spiralia</taxon>
        <taxon>Lophotrochozoa</taxon>
        <taxon>Mollusca</taxon>
        <taxon>Bivalvia</taxon>
        <taxon>Autobranchia</taxon>
        <taxon>Pteriomorphia</taxon>
        <taxon>Ostreida</taxon>
        <taxon>Ostreoidea</taxon>
        <taxon>Ostreidae</taxon>
        <taxon>Magallana</taxon>
    </lineage>
</organism>
<keyword evidence="2" id="KW-1185">Reference proteome</keyword>
<protein>
    <submittedName>
        <fullName evidence="1">Uncharacterized protein</fullName>
    </submittedName>
</protein>
<dbReference type="AlphaFoldDB" id="A0A8W8NYP7"/>
<name>A0A8W8NYP7_MAGGI</name>
<accession>A0A8W8NYP7</accession>
<reference evidence="1" key="1">
    <citation type="submission" date="2022-08" db="UniProtKB">
        <authorList>
            <consortium name="EnsemblMetazoa"/>
        </authorList>
    </citation>
    <scope>IDENTIFICATION</scope>
    <source>
        <strain evidence="1">05x7-T-G4-1.051#20</strain>
    </source>
</reference>
<proteinExistence type="predicted"/>
<sequence length="103" mass="11444">MIVSFVKPPVVEELDRIGSFENKKRISVKGEVTTVSVIFIHVLLEARLSEVVEKITDVEEEFCGFIEGVSFEHGGGLAATVVQEGTDLKLPVFTWIFIKIKGH</sequence>
<evidence type="ECO:0000313" key="1">
    <source>
        <dbReference type="EnsemblMetazoa" id="G8666.1:cds"/>
    </source>
</evidence>